<evidence type="ECO:0000313" key="2">
    <source>
        <dbReference type="Proteomes" id="UP000249057"/>
    </source>
</evidence>
<evidence type="ECO:0000313" key="1">
    <source>
        <dbReference type="EMBL" id="RAH42640.1"/>
    </source>
</evidence>
<keyword evidence="2" id="KW-1185">Reference proteome</keyword>
<proteinExistence type="predicted"/>
<sequence>MDRHHDDDDDPPQWPRRHPDPQGRATQIRTVTRSESSFPQSPRRIHMNNGHDWSDGSFPDIGCGPPPPAQPAIRVRTDEKDPLPVGQPEPYLSISHVRFHMQSRPPGPLETKYNTPHTFVCSDDDQPVVSLISLADLARWRRRFPRLEMLIESLTGPCRYEILHFHAVLQIPKEGGTPGYSLETLFELGRRKMSSHAFDADQWVCYNFLYRDGILIKKHPSTLSPDPHSYALAVPFETSWLGGEVLLSDSGPETEKLIRKITMVQEICIASNHKKTPETSNQQFNSDKMGIPVVVALWSFEQASPGCPGSLQAINVSVPERLLSSSLSSPETGTNLISPLP</sequence>
<reference evidence="1" key="1">
    <citation type="submission" date="2018-02" db="EMBL/GenBank/DDBJ databases">
        <title>The genomes of Aspergillus section Nigri reveals drivers in fungal speciation.</title>
        <authorList>
            <consortium name="DOE Joint Genome Institute"/>
            <person name="Vesth T.C."/>
            <person name="Nybo J."/>
            <person name="Theobald S."/>
            <person name="Brandl J."/>
            <person name="Frisvad J.C."/>
            <person name="Nielsen K.F."/>
            <person name="Lyhne E.K."/>
            <person name="Kogle M.E."/>
            <person name="Kuo A."/>
            <person name="Riley R."/>
            <person name="Clum A."/>
            <person name="Nolan M."/>
            <person name="Lipzen A."/>
            <person name="Salamov A."/>
            <person name="Henrissat B."/>
            <person name="Wiebenga A."/>
            <person name="De vries R.P."/>
            <person name="Grigoriev I.V."/>
            <person name="Mortensen U.H."/>
            <person name="Andersen M.R."/>
            <person name="Baker S.E."/>
        </authorList>
    </citation>
    <scope>NUCLEOTIDE SEQUENCE</scope>
    <source>
        <strain evidence="1">CBS 621.78</strain>
    </source>
</reference>
<dbReference type="EMBL" id="KZ825372">
    <property type="protein sequence ID" value="RAH42640.1"/>
    <property type="molecule type" value="Genomic_DNA"/>
</dbReference>
<protein>
    <submittedName>
        <fullName evidence="1">Uncharacterized protein</fullName>
    </submittedName>
</protein>
<name>A0ACD1G082_9EURO</name>
<gene>
    <name evidence="1" type="ORF">BO95DRAFT_234047</name>
</gene>
<dbReference type="Proteomes" id="UP000249057">
    <property type="component" value="Unassembled WGS sequence"/>
</dbReference>
<organism evidence="1 2">
    <name type="scientific">Aspergillus brunneoviolaceus CBS 621.78</name>
    <dbReference type="NCBI Taxonomy" id="1450534"/>
    <lineage>
        <taxon>Eukaryota</taxon>
        <taxon>Fungi</taxon>
        <taxon>Dikarya</taxon>
        <taxon>Ascomycota</taxon>
        <taxon>Pezizomycotina</taxon>
        <taxon>Eurotiomycetes</taxon>
        <taxon>Eurotiomycetidae</taxon>
        <taxon>Eurotiales</taxon>
        <taxon>Aspergillaceae</taxon>
        <taxon>Aspergillus</taxon>
        <taxon>Aspergillus subgen. Circumdati</taxon>
    </lineage>
</organism>
<accession>A0ACD1G082</accession>